<dbReference type="RefSeq" id="WP_043378107.1">
    <property type="nucleotide sequence ID" value="NZ_KN039947.1"/>
</dbReference>
<evidence type="ECO:0000313" key="5">
    <source>
        <dbReference type="Proteomes" id="UP000029095"/>
    </source>
</evidence>
<dbReference type="HOGENOM" id="CLU_076368_2_0_11"/>
<accession>A0A086MVG0</accession>
<gene>
    <name evidence="4" type="ORF">FM21_18600</name>
</gene>
<organism evidence="4 5">
    <name type="scientific">Streptomyces mutabilis</name>
    <dbReference type="NCBI Taxonomy" id="67332"/>
    <lineage>
        <taxon>Bacteria</taxon>
        <taxon>Bacillati</taxon>
        <taxon>Actinomycetota</taxon>
        <taxon>Actinomycetes</taxon>
        <taxon>Kitasatosporales</taxon>
        <taxon>Streptomycetaceae</taxon>
        <taxon>Streptomyces</taxon>
    </lineage>
</organism>
<sequence length="209" mass="20971">MRIAIIGAGNVGSALAAAAVSAGHTVTVSATSAQKAAEVAAQAGARGAQDNADAVSDAEVVVLAVPGSAVTTVARELAPALSGKVVVDATNPLNAAFTDLDIEETAAVQSVQRALPGVPVVKAFNTVFAGRLGTPAEGSTKLDGYYAGDDADAKKVVAELLTSLGFRPIDAGGLRMARALEEMAFLNISLNAGNNWSWQSGWALLGPTA</sequence>
<dbReference type="AlphaFoldDB" id="A0A086MVG0"/>
<dbReference type="EMBL" id="JNFQ01000002">
    <property type="protein sequence ID" value="KFG72878.1"/>
    <property type="molecule type" value="Genomic_DNA"/>
</dbReference>
<proteinExistence type="predicted"/>
<name>A0A086MVG0_9ACTN</name>
<keyword evidence="1" id="KW-0560">Oxidoreductase</keyword>
<keyword evidence="5" id="KW-1185">Reference proteome</keyword>
<evidence type="ECO:0000256" key="1">
    <source>
        <dbReference type="ARBA" id="ARBA00023002"/>
    </source>
</evidence>
<evidence type="ECO:0000256" key="2">
    <source>
        <dbReference type="SAM" id="SignalP"/>
    </source>
</evidence>
<dbReference type="InterPro" id="IPR028939">
    <property type="entry name" value="P5C_Rdtase_cat_N"/>
</dbReference>
<dbReference type="Pfam" id="PF03807">
    <property type="entry name" value="F420_oxidored"/>
    <property type="match status" value="1"/>
</dbReference>
<protein>
    <recommendedName>
        <fullName evidence="3">Pyrroline-5-carboxylate reductase catalytic N-terminal domain-containing protein</fullName>
    </recommendedName>
</protein>
<dbReference type="GO" id="GO:0016491">
    <property type="term" value="F:oxidoreductase activity"/>
    <property type="evidence" value="ECO:0007669"/>
    <property type="project" value="UniProtKB-KW"/>
</dbReference>
<dbReference type="STRING" id="1915400.FM21_18600"/>
<feature type="chain" id="PRO_5038682641" description="Pyrroline-5-carboxylate reductase catalytic N-terminal domain-containing protein" evidence="2">
    <location>
        <begin position="17"/>
        <end position="209"/>
    </location>
</feature>
<dbReference type="PANTHER" id="PTHR14239">
    <property type="entry name" value="DUDULIN-RELATED"/>
    <property type="match status" value="1"/>
</dbReference>
<evidence type="ECO:0000259" key="3">
    <source>
        <dbReference type="Pfam" id="PF03807"/>
    </source>
</evidence>
<dbReference type="InterPro" id="IPR036291">
    <property type="entry name" value="NAD(P)-bd_dom_sf"/>
</dbReference>
<dbReference type="PANTHER" id="PTHR14239:SF10">
    <property type="entry name" value="REDUCTASE"/>
    <property type="match status" value="1"/>
</dbReference>
<reference evidence="4 5" key="1">
    <citation type="submission" date="2014-05" db="EMBL/GenBank/DDBJ databases">
        <title>Complete genome sequence of the Streptomyces mutabilis TRM45540.</title>
        <authorList>
            <person name="Luo X."/>
            <person name="Zhang L."/>
        </authorList>
    </citation>
    <scope>NUCLEOTIDE SEQUENCE [LARGE SCALE GENOMIC DNA]</scope>
    <source>
        <strain evidence="4 5">TRM45540</strain>
    </source>
</reference>
<dbReference type="Gene3D" id="3.40.50.720">
    <property type="entry name" value="NAD(P)-binding Rossmann-like Domain"/>
    <property type="match status" value="1"/>
</dbReference>
<keyword evidence="2" id="KW-0732">Signal</keyword>
<evidence type="ECO:0000313" key="4">
    <source>
        <dbReference type="EMBL" id="KFG72878.1"/>
    </source>
</evidence>
<dbReference type="SUPFAM" id="SSF51735">
    <property type="entry name" value="NAD(P)-binding Rossmann-fold domains"/>
    <property type="match status" value="1"/>
</dbReference>
<dbReference type="Proteomes" id="UP000029095">
    <property type="component" value="Unassembled WGS sequence"/>
</dbReference>
<comment type="caution">
    <text evidence="4">The sequence shown here is derived from an EMBL/GenBank/DDBJ whole genome shotgun (WGS) entry which is preliminary data.</text>
</comment>
<feature type="signal peptide" evidence="2">
    <location>
        <begin position="1"/>
        <end position="16"/>
    </location>
</feature>
<dbReference type="InterPro" id="IPR051267">
    <property type="entry name" value="STEAP_metalloreductase"/>
</dbReference>
<feature type="domain" description="Pyrroline-5-carboxylate reductase catalytic N-terminal" evidence="3">
    <location>
        <begin position="2"/>
        <end position="92"/>
    </location>
</feature>